<organism evidence="10 11">
    <name type="scientific">Blomia tropicalis</name>
    <name type="common">Mite</name>
    <dbReference type="NCBI Taxonomy" id="40697"/>
    <lineage>
        <taxon>Eukaryota</taxon>
        <taxon>Metazoa</taxon>
        <taxon>Ecdysozoa</taxon>
        <taxon>Arthropoda</taxon>
        <taxon>Chelicerata</taxon>
        <taxon>Arachnida</taxon>
        <taxon>Acari</taxon>
        <taxon>Acariformes</taxon>
        <taxon>Sarcoptiformes</taxon>
        <taxon>Astigmata</taxon>
        <taxon>Glycyphagoidea</taxon>
        <taxon>Echimyopodidae</taxon>
        <taxon>Blomia</taxon>
    </lineage>
</organism>
<keyword evidence="4 7" id="KW-0833">Ubl conjugation pathway</keyword>
<dbReference type="PROSITE" id="PS00972">
    <property type="entry name" value="USP_1"/>
    <property type="match status" value="1"/>
</dbReference>
<evidence type="ECO:0000256" key="1">
    <source>
        <dbReference type="ARBA" id="ARBA00000707"/>
    </source>
</evidence>
<dbReference type="PANTHER" id="PTHR24006:SF888">
    <property type="entry name" value="UBIQUITIN CARBOXYL-TERMINAL HYDROLASE 30"/>
    <property type="match status" value="1"/>
</dbReference>
<feature type="region of interest" description="Disordered" evidence="8">
    <location>
        <begin position="1"/>
        <end position="38"/>
    </location>
</feature>
<feature type="compositionally biased region" description="Basic residues" evidence="8">
    <location>
        <begin position="338"/>
        <end position="348"/>
    </location>
</feature>
<evidence type="ECO:0000256" key="7">
    <source>
        <dbReference type="RuleBase" id="RU366025"/>
    </source>
</evidence>
<dbReference type="GO" id="GO:0004843">
    <property type="term" value="F:cysteine-type deubiquitinase activity"/>
    <property type="evidence" value="ECO:0007669"/>
    <property type="project" value="UniProtKB-UniRule"/>
</dbReference>
<feature type="compositionally biased region" description="Basic and acidic residues" evidence="8">
    <location>
        <begin position="26"/>
        <end position="38"/>
    </location>
</feature>
<keyword evidence="11" id="KW-1185">Reference proteome</keyword>
<sequence>MAKKSSKKHAKQKRQQKQRQAARQVLHSDKESNYESDFDRTAVKLSQVSISKENDPTSDSNIVSSTQEIIKLNLQPSGLPNLGNTCYFNSVMQVLGQTYILHQLLNERSKSNNWVAKTFYLKAQKAETNYFVSEQLHLTLQPPSKIIATVMNLQREIFQGLRNTNPRILLGEIRKERSQFEGFAQQDSQELLISLIDILKKAEKKRQADALIKGLSIEDKKCPTEEDRAKAKRFKITANHTVLDAIFGGQLLSFIHCSECNYRSFTFEQFMDLSLSLNLHSNNKTVDENRREHTTNVNYSRNKKGKRWNQSEITNFITEPEPNLDSTVSVDNNHCATRKQRRAAKKAARRESRLENKKRLNESIEEQSNDEDFPQLISLTDIPEDLINPSVEKDSSDNLETELTEMKTFETSYKDYENTNNTFNTESNLSPKEPNSILKNILINQDIDSLSKCQPICCSDSENKLKPDRISDDFDCASPVNKQNLNIDDSLFVNSSISENNDSILNLGDSCELKNSPKIDSECLIRRLVKNETGSDSGCGEDDKEIGCDDNQFEYAVDDRSSLPQHLYEDEKVFDNKDSATVDEINLISTQCKIDSDSTQDGNNISASSSDSGISANAKESSKANSFEDDYLISHIEPEFRSNFFDLAMKRLAYSDDCFDNRDLGTLFKNFIKPEILDGPNKYLCESCSKKNGGNKTYSKATRCQMIALPPPILIVHLKRFEASGFGYRRAASMNKLNTSISFPEYLNLSPYTSKIYESFSKFYEPDFQKEDQERDLLEYQLYGVVIHSGCLRSGHYMAYVSVRPDQFYSGQIDRFLHLKPFLPNIEHILSVCYEEEVSKQNNSSSSSLDFTPEGENVELSLSSENNSTISRGQRKWFFISDSSVSSTTLDSILSDTTKPYLLFYERIC</sequence>
<dbReference type="PANTHER" id="PTHR24006">
    <property type="entry name" value="UBIQUITIN CARBOXYL-TERMINAL HYDROLASE"/>
    <property type="match status" value="1"/>
</dbReference>
<dbReference type="GO" id="GO:0005634">
    <property type="term" value="C:nucleus"/>
    <property type="evidence" value="ECO:0007669"/>
    <property type="project" value="TreeGrafter"/>
</dbReference>
<reference evidence="10" key="1">
    <citation type="submission" date="2022-12" db="EMBL/GenBank/DDBJ databases">
        <title>Genome assemblies of Blomia tropicalis.</title>
        <authorList>
            <person name="Cui Y."/>
        </authorList>
    </citation>
    <scope>NUCLEOTIDE SEQUENCE</scope>
    <source>
        <tissue evidence="10">Adult mites</tissue>
    </source>
</reference>
<dbReference type="PROSITE" id="PS50235">
    <property type="entry name" value="USP_3"/>
    <property type="match status" value="1"/>
</dbReference>
<keyword evidence="3 7" id="KW-0645">Protease</keyword>
<keyword evidence="5 7" id="KW-0378">Hydrolase</keyword>
<dbReference type="InterPro" id="IPR038765">
    <property type="entry name" value="Papain-like_cys_pep_sf"/>
</dbReference>
<dbReference type="InterPro" id="IPR001394">
    <property type="entry name" value="Peptidase_C19_UCH"/>
</dbReference>
<keyword evidence="6 7" id="KW-0788">Thiol protease</keyword>
<comment type="caution">
    <text evidence="10">The sequence shown here is derived from an EMBL/GenBank/DDBJ whole genome shotgun (WGS) entry which is preliminary data.</text>
</comment>
<name>A0A9Q0RJW4_BLOTA</name>
<dbReference type="AlphaFoldDB" id="A0A9Q0RJW4"/>
<feature type="compositionally biased region" description="Low complexity" evidence="8">
    <location>
        <begin position="601"/>
        <end position="617"/>
    </location>
</feature>
<dbReference type="SUPFAM" id="SSF54001">
    <property type="entry name" value="Cysteine proteinases"/>
    <property type="match status" value="1"/>
</dbReference>
<dbReference type="InterPro" id="IPR028889">
    <property type="entry name" value="USP"/>
</dbReference>
<dbReference type="EMBL" id="JAPWDV010000003">
    <property type="protein sequence ID" value="KAJ6217086.1"/>
    <property type="molecule type" value="Genomic_DNA"/>
</dbReference>
<feature type="compositionally biased region" description="Basic and acidic residues" evidence="8">
    <location>
        <begin position="349"/>
        <end position="362"/>
    </location>
</feature>
<dbReference type="EC" id="3.4.19.12" evidence="7"/>
<evidence type="ECO:0000313" key="10">
    <source>
        <dbReference type="EMBL" id="KAJ6217086.1"/>
    </source>
</evidence>
<evidence type="ECO:0000256" key="2">
    <source>
        <dbReference type="ARBA" id="ARBA00009085"/>
    </source>
</evidence>
<evidence type="ECO:0000256" key="6">
    <source>
        <dbReference type="ARBA" id="ARBA00022807"/>
    </source>
</evidence>
<dbReference type="Pfam" id="PF00443">
    <property type="entry name" value="UCH"/>
    <property type="match status" value="1"/>
</dbReference>
<dbReference type="PROSITE" id="PS00973">
    <property type="entry name" value="USP_2"/>
    <property type="match status" value="1"/>
</dbReference>
<dbReference type="InterPro" id="IPR018200">
    <property type="entry name" value="USP_CS"/>
</dbReference>
<evidence type="ECO:0000256" key="5">
    <source>
        <dbReference type="ARBA" id="ARBA00022801"/>
    </source>
</evidence>
<dbReference type="Gene3D" id="3.90.70.10">
    <property type="entry name" value="Cysteine proteinases"/>
    <property type="match status" value="2"/>
</dbReference>
<accession>A0A9Q0RJW4</accession>
<evidence type="ECO:0000313" key="11">
    <source>
        <dbReference type="Proteomes" id="UP001142055"/>
    </source>
</evidence>
<comment type="similarity">
    <text evidence="2 7">Belongs to the peptidase C19 family.</text>
</comment>
<dbReference type="Proteomes" id="UP001142055">
    <property type="component" value="Chromosome 3"/>
</dbReference>
<evidence type="ECO:0000256" key="8">
    <source>
        <dbReference type="SAM" id="MobiDB-lite"/>
    </source>
</evidence>
<comment type="catalytic activity">
    <reaction evidence="1 7">
        <text>Thiol-dependent hydrolysis of ester, thioester, amide, peptide and isopeptide bonds formed by the C-terminal Gly of ubiquitin (a 76-residue protein attached to proteins as an intracellular targeting signal).</text>
        <dbReference type="EC" id="3.4.19.12"/>
    </reaction>
</comment>
<feature type="domain" description="USP" evidence="9">
    <location>
        <begin position="77"/>
        <end position="908"/>
    </location>
</feature>
<dbReference type="GO" id="GO:0016579">
    <property type="term" value="P:protein deubiquitination"/>
    <property type="evidence" value="ECO:0007669"/>
    <property type="project" value="InterPro"/>
</dbReference>
<proteinExistence type="inferred from homology"/>
<feature type="region of interest" description="Disordered" evidence="8">
    <location>
        <begin position="338"/>
        <end position="370"/>
    </location>
</feature>
<dbReference type="OMA" id="AVGQWVY"/>
<evidence type="ECO:0000256" key="4">
    <source>
        <dbReference type="ARBA" id="ARBA00022786"/>
    </source>
</evidence>
<dbReference type="GO" id="GO:0005829">
    <property type="term" value="C:cytosol"/>
    <property type="evidence" value="ECO:0007669"/>
    <property type="project" value="TreeGrafter"/>
</dbReference>
<gene>
    <name evidence="10" type="ORF">RDWZM_008243</name>
</gene>
<evidence type="ECO:0000259" key="9">
    <source>
        <dbReference type="PROSITE" id="PS50235"/>
    </source>
</evidence>
<protein>
    <recommendedName>
        <fullName evidence="7">Ubiquitin carboxyl-terminal hydrolase</fullName>
        <ecNumber evidence="7">3.4.19.12</ecNumber>
    </recommendedName>
</protein>
<feature type="compositionally biased region" description="Basic residues" evidence="8">
    <location>
        <begin position="1"/>
        <end position="17"/>
    </location>
</feature>
<evidence type="ECO:0000256" key="3">
    <source>
        <dbReference type="ARBA" id="ARBA00022670"/>
    </source>
</evidence>
<feature type="region of interest" description="Disordered" evidence="8">
    <location>
        <begin position="596"/>
        <end position="617"/>
    </location>
</feature>
<dbReference type="InterPro" id="IPR050164">
    <property type="entry name" value="Peptidase_C19"/>
</dbReference>
<dbReference type="GO" id="GO:0006508">
    <property type="term" value="P:proteolysis"/>
    <property type="evidence" value="ECO:0007669"/>
    <property type="project" value="UniProtKB-KW"/>
</dbReference>